<dbReference type="PROSITE" id="PS50011">
    <property type="entry name" value="PROTEIN_KINASE_DOM"/>
    <property type="match status" value="1"/>
</dbReference>
<sequence>MSSASSVDTSTVENYHVIELVGEGSFGKVYKGRRKFTGQITAMKFIGKHGKSEKDVRNLRQEIEILGNLRHENIIKMLDWFETKTDFCVVTEFAHGELFEVLEDDQRLGEAEVQRIAKQLVQALHYLHSNRIIHRDMKPQNVLIGANGVVKLCDFGFARAMSSNTVMLTSIKGTPLYMAPELVQEMPYTEAVDLWSLGVILYELFVGQPPFYTNSIYSLIHHIVKDPVKYPESISPQFRSFLQALLNKVPQQRLSCEQLLQHPFVRETEDERAVREARRAADDRLAAHSRGWKGEGGLLTPTGKGAPATPTAVPSSEPRRHVVPPTPAQRHGAASARAPAPPVAQPLRPYGAHAAAAARAPTGHATAGAGAVSPRAAKEVGFGGGFGRALAAAEARAAGGAAGAAAVLGDAKALAAILEALRRPASGSAYTAWACSLELRCAGRAAALLLRHAPLARPEAAAALQGALAAAAQAAGVVSPETTAGILVALRSAEVSAVADAPGAFVAFPGCAQLYASLLGARSAPGAPAANSPSPIPSGWAAVARLCRCLEDCAGDARPGARELRAAAVAALARLAQCPPEPLAADAPPYFPLMRCAAAADGGAGSALADTAAGPFAPGPFTSLRDAVRWRVADALGGASRALREVCGAAVGGGGMAALHLLLAVCRLQPALCEAAALAGAPEALLAASEGPHGAAALLALAALARGVAERRAAADGDGGGGAATSAAAAAAALLPPGCPAAPFRRLAPLLQAAQNDPRCASAAAGALAALLPLLPGAQRGSSAAAADGARPPPRSQPLLSVPAELLTEARLGGVRRLLSGGGTRAVSTPALEAAEGGPPLVGLSDGPAALAGVLLAAGPDSAAGGAAAAAGLGGAAAGVLAAAGGGRERGAPAALAELSPAGVLSLLEALRHASAPDALGAQALLRPGAVKALVLLARPAHQAAAAAWPHSGGGGAVGARAAALAALDLLHAPFCAAATPGAILRDLQAALLAEDAAAVAVSALAGLTGDEPAAPLGLISRLVLAEPPALGAQFAAQVLRAGGLAPELLRRLLREDNPGAVLSTALLNISQLARMHRDFYPHIAQAGIYSQVRALLGHGDAGVRARAANLVGNLCRHSAYFYEPIAAHGLLEPLIARCRDPDRATRKFACFAIGNASFHSAALYGALRGAIAPLVALLRDGEDKTRANAAGALGNLVRNSPMLCRQLVQAGALEALVEAVRTAPEGVHASAAALEPARIALFSLGNLAAHRECGEALAALGVRDLLARLVAAPPDEVALKYAQRILAKLRALQRADAQR</sequence>
<name>A0AAW1REE7_9CHLO</name>
<dbReference type="Proteomes" id="UP001445335">
    <property type="component" value="Unassembled WGS sequence"/>
</dbReference>
<feature type="region of interest" description="Disordered" evidence="15">
    <location>
        <begin position="279"/>
        <end position="340"/>
    </location>
</feature>
<keyword evidence="6 14" id="KW-0547">Nucleotide-binding</keyword>
<feature type="repeat" description="ARM" evidence="13">
    <location>
        <begin position="1170"/>
        <end position="1200"/>
    </location>
</feature>
<evidence type="ECO:0000256" key="7">
    <source>
        <dbReference type="ARBA" id="ARBA00022777"/>
    </source>
</evidence>
<gene>
    <name evidence="17" type="ORF">WJX81_007961</name>
</gene>
<dbReference type="GO" id="GO:0005856">
    <property type="term" value="C:cytoskeleton"/>
    <property type="evidence" value="ECO:0007669"/>
    <property type="project" value="UniProtKB-SubCell"/>
</dbReference>
<dbReference type="InterPro" id="IPR016024">
    <property type="entry name" value="ARM-type_fold"/>
</dbReference>
<keyword evidence="18" id="KW-1185">Reference proteome</keyword>
<evidence type="ECO:0000256" key="3">
    <source>
        <dbReference type="ARBA" id="ARBA00022490"/>
    </source>
</evidence>
<keyword evidence="9" id="KW-0206">Cytoskeleton</keyword>
<keyword evidence="3" id="KW-0963">Cytoplasm</keyword>
<dbReference type="CDD" id="cd14002">
    <property type="entry name" value="STKc_STK36"/>
    <property type="match status" value="1"/>
</dbReference>
<keyword evidence="4" id="KW-0723">Serine/threonine-protein kinase</keyword>
<dbReference type="SUPFAM" id="SSF56112">
    <property type="entry name" value="Protein kinase-like (PK-like)"/>
    <property type="match status" value="1"/>
</dbReference>
<evidence type="ECO:0000313" key="18">
    <source>
        <dbReference type="Proteomes" id="UP001445335"/>
    </source>
</evidence>
<dbReference type="Gene3D" id="1.10.510.10">
    <property type="entry name" value="Transferase(Phosphotransferase) domain 1"/>
    <property type="match status" value="1"/>
</dbReference>
<evidence type="ECO:0000259" key="16">
    <source>
        <dbReference type="PROSITE" id="PS50011"/>
    </source>
</evidence>
<comment type="catalytic activity">
    <reaction evidence="10">
        <text>L-threonyl-[protein] + ATP = O-phospho-L-threonyl-[protein] + ADP + H(+)</text>
        <dbReference type="Rhea" id="RHEA:46608"/>
        <dbReference type="Rhea" id="RHEA-COMP:11060"/>
        <dbReference type="Rhea" id="RHEA-COMP:11605"/>
        <dbReference type="ChEBI" id="CHEBI:15378"/>
        <dbReference type="ChEBI" id="CHEBI:30013"/>
        <dbReference type="ChEBI" id="CHEBI:30616"/>
        <dbReference type="ChEBI" id="CHEBI:61977"/>
        <dbReference type="ChEBI" id="CHEBI:456216"/>
        <dbReference type="EC" id="2.7.11.1"/>
    </reaction>
</comment>
<dbReference type="InterPro" id="IPR000225">
    <property type="entry name" value="Armadillo"/>
</dbReference>
<dbReference type="Pfam" id="PF00069">
    <property type="entry name" value="Pkinase"/>
    <property type="match status" value="1"/>
</dbReference>
<evidence type="ECO:0000256" key="1">
    <source>
        <dbReference type="ARBA" id="ARBA00004245"/>
    </source>
</evidence>
<dbReference type="EC" id="2.7.11.1" evidence="2"/>
<dbReference type="SMART" id="SM00185">
    <property type="entry name" value="ARM"/>
    <property type="match status" value="3"/>
</dbReference>
<dbReference type="GO" id="GO:0004674">
    <property type="term" value="F:protein serine/threonine kinase activity"/>
    <property type="evidence" value="ECO:0007669"/>
    <property type="project" value="UniProtKB-KW"/>
</dbReference>
<dbReference type="PROSITE" id="PS00108">
    <property type="entry name" value="PROTEIN_KINASE_ST"/>
    <property type="match status" value="1"/>
</dbReference>
<dbReference type="PROSITE" id="PS00107">
    <property type="entry name" value="PROTEIN_KINASE_ATP"/>
    <property type="match status" value="1"/>
</dbReference>
<evidence type="ECO:0000256" key="11">
    <source>
        <dbReference type="ARBA" id="ARBA00048679"/>
    </source>
</evidence>
<accession>A0AAW1REE7</accession>
<dbReference type="InterPro" id="IPR011009">
    <property type="entry name" value="Kinase-like_dom_sf"/>
</dbReference>
<feature type="compositionally biased region" description="Low complexity" evidence="15">
    <location>
        <begin position="328"/>
        <end position="338"/>
    </location>
</feature>
<keyword evidence="8 14" id="KW-0067">ATP-binding</keyword>
<evidence type="ECO:0000256" key="2">
    <source>
        <dbReference type="ARBA" id="ARBA00012513"/>
    </source>
</evidence>
<comment type="subcellular location">
    <subcellularLocation>
        <location evidence="1">Cytoplasm</location>
        <location evidence="1">Cytoskeleton</location>
    </subcellularLocation>
</comment>
<evidence type="ECO:0000256" key="13">
    <source>
        <dbReference type="PROSITE-ProRule" id="PRU00259"/>
    </source>
</evidence>
<dbReference type="InterPro" id="IPR017441">
    <property type="entry name" value="Protein_kinase_ATP_BS"/>
</dbReference>
<evidence type="ECO:0000256" key="5">
    <source>
        <dbReference type="ARBA" id="ARBA00022679"/>
    </source>
</evidence>
<evidence type="ECO:0000256" key="8">
    <source>
        <dbReference type="ARBA" id="ARBA00022840"/>
    </source>
</evidence>
<dbReference type="InterPro" id="IPR011989">
    <property type="entry name" value="ARM-like"/>
</dbReference>
<dbReference type="Pfam" id="PF00514">
    <property type="entry name" value="Arm"/>
    <property type="match status" value="1"/>
</dbReference>
<feature type="binding site" evidence="14">
    <location>
        <position position="48"/>
    </location>
    <ligand>
        <name>ATP</name>
        <dbReference type="ChEBI" id="CHEBI:30616"/>
    </ligand>
</feature>
<evidence type="ECO:0000256" key="9">
    <source>
        <dbReference type="ARBA" id="ARBA00023212"/>
    </source>
</evidence>
<evidence type="ECO:0000256" key="10">
    <source>
        <dbReference type="ARBA" id="ARBA00047899"/>
    </source>
</evidence>
<dbReference type="PROSITE" id="PS50176">
    <property type="entry name" value="ARM_REPEAT"/>
    <property type="match status" value="1"/>
</dbReference>
<evidence type="ECO:0000256" key="12">
    <source>
        <dbReference type="ARBA" id="ARBA00075375"/>
    </source>
</evidence>
<feature type="compositionally biased region" description="Low complexity" evidence="15">
    <location>
        <begin position="300"/>
        <end position="314"/>
    </location>
</feature>
<keyword evidence="7" id="KW-0418">Kinase</keyword>
<dbReference type="GO" id="GO:0005737">
    <property type="term" value="C:cytoplasm"/>
    <property type="evidence" value="ECO:0007669"/>
    <property type="project" value="UniProtKB-ARBA"/>
</dbReference>
<proteinExistence type="predicted"/>
<dbReference type="EMBL" id="JALJOU010000044">
    <property type="protein sequence ID" value="KAK9831906.1"/>
    <property type="molecule type" value="Genomic_DNA"/>
</dbReference>
<dbReference type="GO" id="GO:0005524">
    <property type="term" value="F:ATP binding"/>
    <property type="evidence" value="ECO:0007669"/>
    <property type="project" value="UniProtKB-UniRule"/>
</dbReference>
<dbReference type="PANTHER" id="PTHR22983:SF6">
    <property type="entry name" value="SERINE_THREONINE-PROTEIN KINASE 36"/>
    <property type="match status" value="1"/>
</dbReference>
<evidence type="ECO:0000256" key="6">
    <source>
        <dbReference type="ARBA" id="ARBA00022741"/>
    </source>
</evidence>
<evidence type="ECO:0000256" key="15">
    <source>
        <dbReference type="SAM" id="MobiDB-lite"/>
    </source>
</evidence>
<keyword evidence="5" id="KW-0808">Transferase</keyword>
<evidence type="ECO:0000313" key="17">
    <source>
        <dbReference type="EMBL" id="KAK9831906.1"/>
    </source>
</evidence>
<dbReference type="FunFam" id="3.30.200.20:FF:000042">
    <property type="entry name" value="Aurora kinase A"/>
    <property type="match status" value="1"/>
</dbReference>
<dbReference type="PANTHER" id="PTHR22983">
    <property type="entry name" value="PROTEIN KINASE RELATED"/>
    <property type="match status" value="1"/>
</dbReference>
<dbReference type="FunFam" id="1.10.510.10:FF:000292">
    <property type="entry name" value="Serine/threonine-protein kinase 36"/>
    <property type="match status" value="1"/>
</dbReference>
<evidence type="ECO:0000256" key="4">
    <source>
        <dbReference type="ARBA" id="ARBA00022527"/>
    </source>
</evidence>
<dbReference type="InterPro" id="IPR000719">
    <property type="entry name" value="Prot_kinase_dom"/>
</dbReference>
<dbReference type="SUPFAM" id="SSF48371">
    <property type="entry name" value="ARM repeat"/>
    <property type="match status" value="1"/>
</dbReference>
<protein>
    <recommendedName>
        <fullName evidence="2">non-specific serine/threonine protein kinase</fullName>
        <ecNumber evidence="2">2.7.11.1</ecNumber>
    </recommendedName>
    <alternativeName>
        <fullName evidence="12">Fused homolog</fullName>
    </alternativeName>
</protein>
<organism evidence="17 18">
    <name type="scientific">Elliptochloris bilobata</name>
    <dbReference type="NCBI Taxonomy" id="381761"/>
    <lineage>
        <taxon>Eukaryota</taxon>
        <taxon>Viridiplantae</taxon>
        <taxon>Chlorophyta</taxon>
        <taxon>core chlorophytes</taxon>
        <taxon>Trebouxiophyceae</taxon>
        <taxon>Trebouxiophyceae incertae sedis</taxon>
        <taxon>Elliptochloris clade</taxon>
        <taxon>Elliptochloris</taxon>
    </lineage>
</organism>
<comment type="caution">
    <text evidence="17">The sequence shown here is derived from an EMBL/GenBank/DDBJ whole genome shotgun (WGS) entry which is preliminary data.</text>
</comment>
<dbReference type="Gene3D" id="1.25.10.10">
    <property type="entry name" value="Leucine-rich Repeat Variant"/>
    <property type="match status" value="1"/>
</dbReference>
<feature type="domain" description="Protein kinase" evidence="16">
    <location>
        <begin position="15"/>
        <end position="265"/>
    </location>
</feature>
<dbReference type="SMART" id="SM00220">
    <property type="entry name" value="S_TKc"/>
    <property type="match status" value="1"/>
</dbReference>
<comment type="catalytic activity">
    <reaction evidence="11">
        <text>L-seryl-[protein] + ATP = O-phospho-L-seryl-[protein] + ADP + H(+)</text>
        <dbReference type="Rhea" id="RHEA:17989"/>
        <dbReference type="Rhea" id="RHEA-COMP:9863"/>
        <dbReference type="Rhea" id="RHEA-COMP:11604"/>
        <dbReference type="ChEBI" id="CHEBI:15378"/>
        <dbReference type="ChEBI" id="CHEBI:29999"/>
        <dbReference type="ChEBI" id="CHEBI:30616"/>
        <dbReference type="ChEBI" id="CHEBI:83421"/>
        <dbReference type="ChEBI" id="CHEBI:456216"/>
        <dbReference type="EC" id="2.7.11.1"/>
    </reaction>
</comment>
<evidence type="ECO:0000256" key="14">
    <source>
        <dbReference type="PROSITE-ProRule" id="PRU10141"/>
    </source>
</evidence>
<reference evidence="17 18" key="1">
    <citation type="journal article" date="2024" name="Nat. Commun.">
        <title>Phylogenomics reveals the evolutionary origins of lichenization in chlorophyte algae.</title>
        <authorList>
            <person name="Puginier C."/>
            <person name="Libourel C."/>
            <person name="Otte J."/>
            <person name="Skaloud P."/>
            <person name="Haon M."/>
            <person name="Grisel S."/>
            <person name="Petersen M."/>
            <person name="Berrin J.G."/>
            <person name="Delaux P.M."/>
            <person name="Dal Grande F."/>
            <person name="Keller J."/>
        </authorList>
    </citation>
    <scope>NUCLEOTIDE SEQUENCE [LARGE SCALE GENOMIC DNA]</scope>
    <source>
        <strain evidence="17 18">SAG 245.80</strain>
    </source>
</reference>
<dbReference type="InterPro" id="IPR008271">
    <property type="entry name" value="Ser/Thr_kinase_AS"/>
</dbReference>